<evidence type="ECO:0000313" key="3">
    <source>
        <dbReference type="Proteomes" id="UP000007800"/>
    </source>
</evidence>
<feature type="compositionally biased region" description="Basic residues" evidence="1">
    <location>
        <begin position="64"/>
        <end position="75"/>
    </location>
</feature>
<keyword evidence="3" id="KW-1185">Reference proteome</keyword>
<feature type="region of interest" description="Disordered" evidence="1">
    <location>
        <begin position="51"/>
        <end position="87"/>
    </location>
</feature>
<proteinExistence type="predicted"/>
<dbReference type="RefSeq" id="XP_002773974.1">
    <property type="nucleotide sequence ID" value="XM_002773928.1"/>
</dbReference>
<dbReference type="AlphaFoldDB" id="C5LBG9"/>
<dbReference type="OMA" id="DPWKLQV"/>
<accession>C5LBG9</accession>
<dbReference type="InParanoid" id="C5LBG9"/>
<gene>
    <name evidence="2" type="ORF">Pmar_PMAR011839</name>
</gene>
<dbReference type="EMBL" id="GG680918">
    <property type="protein sequence ID" value="EER05790.1"/>
    <property type="molecule type" value="Genomic_DNA"/>
</dbReference>
<organism evidence="3">
    <name type="scientific">Perkinsus marinus (strain ATCC 50983 / TXsc)</name>
    <dbReference type="NCBI Taxonomy" id="423536"/>
    <lineage>
        <taxon>Eukaryota</taxon>
        <taxon>Sar</taxon>
        <taxon>Alveolata</taxon>
        <taxon>Perkinsozoa</taxon>
        <taxon>Perkinsea</taxon>
        <taxon>Perkinsida</taxon>
        <taxon>Perkinsidae</taxon>
        <taxon>Perkinsus</taxon>
    </lineage>
</organism>
<name>C5LBG9_PERM5</name>
<sequence length="104" mass="11893">MSDPWKLQVVWQRLIEKETMQYATFAEQQRRQQQEEAAAEAALLGVACQSAQTDEDLSEEPSLRKYKSRKQRRSAAKSDATLKDRINQLPIACSSTGTLQHQQK</sequence>
<dbReference type="OrthoDB" id="10333154at2759"/>
<dbReference type="Proteomes" id="UP000007800">
    <property type="component" value="Unassembled WGS sequence"/>
</dbReference>
<evidence type="ECO:0000313" key="2">
    <source>
        <dbReference type="EMBL" id="EER05790.1"/>
    </source>
</evidence>
<evidence type="ECO:0000256" key="1">
    <source>
        <dbReference type="SAM" id="MobiDB-lite"/>
    </source>
</evidence>
<protein>
    <submittedName>
        <fullName evidence="2">Uncharacterized protein</fullName>
    </submittedName>
</protein>
<dbReference type="GeneID" id="9043220"/>
<reference evidence="2 3" key="1">
    <citation type="submission" date="2008-07" db="EMBL/GenBank/DDBJ databases">
        <authorList>
            <person name="El-Sayed N."/>
            <person name="Caler E."/>
            <person name="Inman J."/>
            <person name="Amedeo P."/>
            <person name="Hass B."/>
            <person name="Wortman J."/>
        </authorList>
    </citation>
    <scope>NUCLEOTIDE SEQUENCE [LARGE SCALE GENOMIC DNA]</scope>
    <source>
        <strain evidence="3">ATCC 50983 / TXsc</strain>
    </source>
</reference>